<name>A0A5B2XQ13_9PSEU</name>
<comment type="caution">
    <text evidence="9">The sequence shown here is derived from an EMBL/GenBank/DDBJ whole genome shotgun (WGS) entry which is preliminary data.</text>
</comment>
<dbReference type="OrthoDB" id="9811798at2"/>
<feature type="domain" description="NADH:quinone oxidoreductase/Mrp antiporter transmembrane" evidence="7">
    <location>
        <begin position="151"/>
        <end position="431"/>
    </location>
</feature>
<dbReference type="NCBIfam" id="TIGR01974">
    <property type="entry name" value="NDH_I_L"/>
    <property type="match status" value="1"/>
</dbReference>
<feature type="transmembrane region" description="Helical" evidence="6">
    <location>
        <begin position="131"/>
        <end position="148"/>
    </location>
</feature>
<organism evidence="9 10">
    <name type="scientific">Solihabitans fulvus</name>
    <dbReference type="NCBI Taxonomy" id="1892852"/>
    <lineage>
        <taxon>Bacteria</taxon>
        <taxon>Bacillati</taxon>
        <taxon>Actinomycetota</taxon>
        <taxon>Actinomycetes</taxon>
        <taxon>Pseudonocardiales</taxon>
        <taxon>Pseudonocardiaceae</taxon>
        <taxon>Solihabitans</taxon>
    </lineage>
</organism>
<feature type="transmembrane region" description="Helical" evidence="6">
    <location>
        <begin position="520"/>
        <end position="546"/>
    </location>
</feature>
<feature type="transmembrane region" description="Helical" evidence="6">
    <location>
        <begin position="428"/>
        <end position="450"/>
    </location>
</feature>
<feature type="transmembrane region" description="Helical" evidence="6">
    <location>
        <begin position="481"/>
        <end position="500"/>
    </location>
</feature>
<evidence type="ECO:0000259" key="7">
    <source>
        <dbReference type="Pfam" id="PF00361"/>
    </source>
</evidence>
<dbReference type="RefSeq" id="WP_149848745.1">
    <property type="nucleotide sequence ID" value="NZ_VUOB01000010.1"/>
</dbReference>
<dbReference type="EMBL" id="VUOB01000010">
    <property type="protein sequence ID" value="KAA2264949.1"/>
    <property type="molecule type" value="Genomic_DNA"/>
</dbReference>
<evidence type="ECO:0000313" key="9">
    <source>
        <dbReference type="EMBL" id="KAA2264949.1"/>
    </source>
</evidence>
<keyword evidence="2 5" id="KW-0812">Transmembrane</keyword>
<reference evidence="9 10" key="2">
    <citation type="submission" date="2019-09" db="EMBL/GenBank/DDBJ databases">
        <authorList>
            <person name="Jin C."/>
        </authorList>
    </citation>
    <scope>NUCLEOTIDE SEQUENCE [LARGE SCALE GENOMIC DNA]</scope>
    <source>
        <strain evidence="9 10">AN110305</strain>
    </source>
</reference>
<dbReference type="Pfam" id="PF00361">
    <property type="entry name" value="Proton_antipo_M"/>
    <property type="match status" value="1"/>
</dbReference>
<feature type="transmembrane region" description="Helical" evidence="6">
    <location>
        <begin position="194"/>
        <end position="213"/>
    </location>
</feature>
<dbReference type="GO" id="GO:0012505">
    <property type="term" value="C:endomembrane system"/>
    <property type="evidence" value="ECO:0007669"/>
    <property type="project" value="UniProtKB-SubCell"/>
</dbReference>
<feature type="transmembrane region" description="Helical" evidence="6">
    <location>
        <begin position="42"/>
        <end position="63"/>
    </location>
</feature>
<dbReference type="PRINTS" id="PR01434">
    <property type="entry name" value="NADHDHGNASE5"/>
</dbReference>
<evidence type="ECO:0000256" key="2">
    <source>
        <dbReference type="ARBA" id="ARBA00022692"/>
    </source>
</evidence>
<feature type="transmembrane region" description="Helical" evidence="6">
    <location>
        <begin position="99"/>
        <end position="119"/>
    </location>
</feature>
<dbReference type="Pfam" id="PF00662">
    <property type="entry name" value="Proton_antipo_N"/>
    <property type="match status" value="1"/>
</dbReference>
<feature type="transmembrane region" description="Helical" evidence="6">
    <location>
        <begin position="628"/>
        <end position="648"/>
    </location>
</feature>
<dbReference type="PANTHER" id="PTHR42829">
    <property type="entry name" value="NADH-UBIQUINONE OXIDOREDUCTASE CHAIN 5"/>
    <property type="match status" value="1"/>
</dbReference>
<dbReference type="GO" id="GO:0016020">
    <property type="term" value="C:membrane"/>
    <property type="evidence" value="ECO:0007669"/>
    <property type="project" value="UniProtKB-SubCell"/>
</dbReference>
<dbReference type="GO" id="GO:0042773">
    <property type="term" value="P:ATP synthesis coupled electron transport"/>
    <property type="evidence" value="ECO:0007669"/>
    <property type="project" value="InterPro"/>
</dbReference>
<dbReference type="Proteomes" id="UP000323454">
    <property type="component" value="Unassembled WGS sequence"/>
</dbReference>
<keyword evidence="4 6" id="KW-0472">Membrane</keyword>
<dbReference type="InterPro" id="IPR001516">
    <property type="entry name" value="Proton_antipo_N"/>
</dbReference>
<dbReference type="GO" id="GO:0015990">
    <property type="term" value="P:electron transport coupled proton transport"/>
    <property type="evidence" value="ECO:0007669"/>
    <property type="project" value="TreeGrafter"/>
</dbReference>
<dbReference type="NCBIfam" id="NF005141">
    <property type="entry name" value="PRK06590.1"/>
    <property type="match status" value="1"/>
</dbReference>
<feature type="transmembrane region" description="Helical" evidence="6">
    <location>
        <begin position="382"/>
        <end position="403"/>
    </location>
</feature>
<dbReference type="Gene3D" id="1.20.5.2700">
    <property type="match status" value="1"/>
</dbReference>
<dbReference type="PRINTS" id="PR01435">
    <property type="entry name" value="NPOXDRDTASE5"/>
</dbReference>
<dbReference type="InterPro" id="IPR001750">
    <property type="entry name" value="ND/Mrp_TM"/>
</dbReference>
<dbReference type="InterPro" id="IPR018393">
    <property type="entry name" value="NADHpl_OxRdtase_5_subgr"/>
</dbReference>
<proteinExistence type="predicted"/>
<evidence type="ECO:0000313" key="10">
    <source>
        <dbReference type="Proteomes" id="UP000323454"/>
    </source>
</evidence>
<comment type="subcellular location">
    <subcellularLocation>
        <location evidence="1">Endomembrane system</location>
        <topology evidence="1">Multi-pass membrane protein</topology>
    </subcellularLocation>
    <subcellularLocation>
        <location evidence="5">Membrane</location>
        <topology evidence="5">Multi-pass membrane protein</topology>
    </subcellularLocation>
</comment>
<evidence type="ECO:0000256" key="6">
    <source>
        <dbReference type="SAM" id="Phobius"/>
    </source>
</evidence>
<evidence type="ECO:0000256" key="4">
    <source>
        <dbReference type="ARBA" id="ARBA00023136"/>
    </source>
</evidence>
<dbReference type="PANTHER" id="PTHR42829:SF2">
    <property type="entry name" value="NADH-UBIQUINONE OXIDOREDUCTASE CHAIN 5"/>
    <property type="match status" value="1"/>
</dbReference>
<evidence type="ECO:0000256" key="5">
    <source>
        <dbReference type="RuleBase" id="RU000320"/>
    </source>
</evidence>
<dbReference type="AlphaFoldDB" id="A0A5B2XQ13"/>
<feature type="transmembrane region" description="Helical" evidence="6">
    <location>
        <begin position="320"/>
        <end position="343"/>
    </location>
</feature>
<feature type="transmembrane region" description="Helical" evidence="6">
    <location>
        <begin position="261"/>
        <end position="279"/>
    </location>
</feature>
<dbReference type="GO" id="GO:0003954">
    <property type="term" value="F:NADH dehydrogenase activity"/>
    <property type="evidence" value="ECO:0007669"/>
    <property type="project" value="TreeGrafter"/>
</dbReference>
<feature type="transmembrane region" description="Helical" evidence="6">
    <location>
        <begin position="12"/>
        <end position="35"/>
    </location>
</feature>
<reference evidence="9 10" key="1">
    <citation type="submission" date="2019-09" db="EMBL/GenBank/DDBJ databases">
        <title>Goodfellowia gen. nov., a new genus of the Pseudonocardineae related to Actinoalloteichus, containing Goodfellowia coeruleoviolacea gen. nov., comb. nov. gen. nov., comb. nov.</title>
        <authorList>
            <person name="Labeda D."/>
        </authorList>
    </citation>
    <scope>NUCLEOTIDE SEQUENCE [LARGE SCALE GENOMIC DNA]</scope>
    <source>
        <strain evidence="9 10">AN110305</strain>
    </source>
</reference>
<evidence type="ECO:0000256" key="1">
    <source>
        <dbReference type="ARBA" id="ARBA00004127"/>
    </source>
</evidence>
<sequence>MTNLAADAQGATGLAGSAWLLLALPTLGAIVLLVGGRRTNKWGHILGSATVLGTFVYGLALFFSTTGLDAYKRTQELHLFAWIPVNALKVDFGLRLDPLSLTFVLLITGVGALIHIYSVGYMSHDRDRRRFFAYLNLFVAAMLLLVLGNGFVTLYFGWEGVGLASYLLIGWYQDRPSAATAAKKAFLMNRVGDLGLAVAIFLMFANLGTTQYSEVFAKIGTLPSGTILAITLLLLLGACGKSGQFPLQSWLPDAMEGPTPVSALIHAATMVTAGVYLIARSNPIYDLTGDGRLIVTIIGTVTLLIGCIVGCAYDDIKKVLAYSTVSQIGYMILAVGLGPFGYALGIMHLLTHGFFKAGLFLGAGSVMHGMNDEVDMRKFGGLWRLMPITFVTFGLGYLALIGFPGLSGYFSKDAIIEAAFGQEGWRGWAFGGAALLGAGLTAFYMTRLVLMTFFGEKRWKDLKSADGKDFHPHESPKSMTIPMIILAIGSVGAGAFLSVGNRLVDWLEPSLGGLKESEHFVIPKGTVTILTIVLMLLGVGAAWLFVGRKPVPVTRPARVSFPVRAARADLYGNALNEALFARPGTWLTRALVFVDNKGVDGVVNGLAAMLGGTSGRLRRAQTGFVRSYALSMLGGSILVVAALLAVRFS</sequence>
<evidence type="ECO:0000259" key="8">
    <source>
        <dbReference type="Pfam" id="PF00662"/>
    </source>
</evidence>
<gene>
    <name evidence="9" type="primary">nuoL</name>
    <name evidence="9" type="ORF">F0L68_06835</name>
</gene>
<dbReference type="GO" id="GO:0008137">
    <property type="term" value="F:NADH dehydrogenase (ubiquinone) activity"/>
    <property type="evidence" value="ECO:0007669"/>
    <property type="project" value="InterPro"/>
</dbReference>
<dbReference type="InterPro" id="IPR003945">
    <property type="entry name" value="NU5C-like"/>
</dbReference>
<feature type="transmembrane region" description="Helical" evidence="6">
    <location>
        <begin position="291"/>
        <end position="313"/>
    </location>
</feature>
<keyword evidence="3 6" id="KW-1133">Transmembrane helix</keyword>
<accession>A0A5B2XQ13</accession>
<feature type="transmembrane region" description="Helical" evidence="6">
    <location>
        <begin position="219"/>
        <end position="240"/>
    </location>
</feature>
<keyword evidence="10" id="KW-1185">Reference proteome</keyword>
<evidence type="ECO:0000256" key="3">
    <source>
        <dbReference type="ARBA" id="ARBA00022989"/>
    </source>
</evidence>
<protein>
    <submittedName>
        <fullName evidence="9">NADH-quinone oxidoreductase subunit L</fullName>
    </submittedName>
</protein>
<feature type="domain" description="NADH-Ubiquinone oxidoreductase (complex I) chain 5 N-terminal" evidence="8">
    <location>
        <begin position="82"/>
        <end position="132"/>
    </location>
</feature>